<evidence type="ECO:0000256" key="5">
    <source>
        <dbReference type="ARBA" id="ARBA00022989"/>
    </source>
</evidence>
<keyword evidence="4 7" id="KW-0812">Transmembrane</keyword>
<feature type="transmembrane region" description="Helical" evidence="7">
    <location>
        <begin position="124"/>
        <end position="145"/>
    </location>
</feature>
<dbReference type="GO" id="GO:0005886">
    <property type="term" value="C:plasma membrane"/>
    <property type="evidence" value="ECO:0007669"/>
    <property type="project" value="UniProtKB-SubCell"/>
</dbReference>
<keyword evidence="2 7" id="KW-0813">Transport</keyword>
<evidence type="ECO:0000256" key="7">
    <source>
        <dbReference type="RuleBase" id="RU363032"/>
    </source>
</evidence>
<dbReference type="AlphaFoldDB" id="A0A238LMI7"/>
<feature type="transmembrane region" description="Helical" evidence="7">
    <location>
        <begin position="25"/>
        <end position="50"/>
    </location>
</feature>
<dbReference type="GO" id="GO:0055085">
    <property type="term" value="P:transmembrane transport"/>
    <property type="evidence" value="ECO:0007669"/>
    <property type="project" value="InterPro"/>
</dbReference>
<evidence type="ECO:0000313" key="9">
    <source>
        <dbReference type="EMBL" id="SMY10146.1"/>
    </source>
</evidence>
<feature type="transmembrane region" description="Helical" evidence="7">
    <location>
        <begin position="92"/>
        <end position="112"/>
    </location>
</feature>
<dbReference type="Pfam" id="PF00528">
    <property type="entry name" value="BPD_transp_1"/>
    <property type="match status" value="1"/>
</dbReference>
<evidence type="ECO:0000256" key="2">
    <source>
        <dbReference type="ARBA" id="ARBA00022448"/>
    </source>
</evidence>
<dbReference type="Proteomes" id="UP000201613">
    <property type="component" value="Unassembled WGS sequence"/>
</dbReference>
<reference evidence="9 10" key="1">
    <citation type="submission" date="2017-05" db="EMBL/GenBank/DDBJ databases">
        <authorList>
            <person name="Song R."/>
            <person name="Chenine A.L."/>
            <person name="Ruprecht R.M."/>
        </authorList>
    </citation>
    <scope>NUCLEOTIDE SEQUENCE [LARGE SCALE GENOMIC DNA]</scope>
    <source>
        <strain evidence="9 10">CECT 8899</strain>
    </source>
</reference>
<keyword evidence="6 7" id="KW-0472">Membrane</keyword>
<evidence type="ECO:0000313" key="10">
    <source>
        <dbReference type="Proteomes" id="UP000201613"/>
    </source>
</evidence>
<comment type="similarity">
    <text evidence="7">Belongs to the binding-protein-dependent transport system permease family.</text>
</comment>
<feature type="transmembrane region" description="Helical" evidence="7">
    <location>
        <begin position="257"/>
        <end position="280"/>
    </location>
</feature>
<evidence type="ECO:0000256" key="4">
    <source>
        <dbReference type="ARBA" id="ARBA00022692"/>
    </source>
</evidence>
<dbReference type="InterPro" id="IPR035906">
    <property type="entry name" value="MetI-like_sf"/>
</dbReference>
<accession>A0A238LMI7</accession>
<dbReference type="Gene3D" id="1.10.3720.10">
    <property type="entry name" value="MetI-like"/>
    <property type="match status" value="1"/>
</dbReference>
<proteinExistence type="inferred from homology"/>
<feature type="transmembrane region" description="Helical" evidence="7">
    <location>
        <begin position="200"/>
        <end position="225"/>
    </location>
</feature>
<keyword evidence="3" id="KW-1003">Cell membrane</keyword>
<feature type="domain" description="ABC transmembrane type-1" evidence="8">
    <location>
        <begin position="88"/>
        <end position="280"/>
    </location>
</feature>
<gene>
    <name evidence="9" type="primary">lacG_2</name>
    <name evidence="9" type="ORF">LOM8899_04321</name>
</gene>
<keyword evidence="10" id="KW-1185">Reference proteome</keyword>
<dbReference type="PANTHER" id="PTHR43744">
    <property type="entry name" value="ABC TRANSPORTER PERMEASE PROTEIN MG189-RELATED-RELATED"/>
    <property type="match status" value="1"/>
</dbReference>
<sequence length="293" mass="32768">MAFDISTLDLDAIERREAAKNKGSALKLVAAIGFALLWIVPFYFLAISIFKSSNEYSRNPPLALPEGLAPFWDNVARAWELGSMGQAMMNSAFYGTVGASLAVFFAAMAAFAITRLDIPFRNGWFMLIFAGTVFPFQMYLIPLFFGYQKLGLLNSHMGMLLFYTAICVPFPTLVLRNFMSGLSREMDEAARMDGANEFTVFFRIILPNTIGPMTAVFLLQFTWIWNDMLFSTVLGNRLETRSIMNALLVFQGSYSSIGPNIVLTAALLASLPSIVLFFLLRRHFMQGLQVQQS</sequence>
<evidence type="ECO:0000256" key="1">
    <source>
        <dbReference type="ARBA" id="ARBA00004651"/>
    </source>
</evidence>
<evidence type="ECO:0000256" key="3">
    <source>
        <dbReference type="ARBA" id="ARBA00022475"/>
    </source>
</evidence>
<evidence type="ECO:0000256" key="6">
    <source>
        <dbReference type="ARBA" id="ARBA00023136"/>
    </source>
</evidence>
<dbReference type="InterPro" id="IPR000515">
    <property type="entry name" value="MetI-like"/>
</dbReference>
<comment type="subcellular location">
    <subcellularLocation>
        <location evidence="1 7">Cell membrane</location>
        <topology evidence="1 7">Multi-pass membrane protein</topology>
    </subcellularLocation>
</comment>
<dbReference type="EMBL" id="FXZK01000019">
    <property type="protein sequence ID" value="SMY10146.1"/>
    <property type="molecule type" value="Genomic_DNA"/>
</dbReference>
<evidence type="ECO:0000259" key="8">
    <source>
        <dbReference type="PROSITE" id="PS50928"/>
    </source>
</evidence>
<dbReference type="PANTHER" id="PTHR43744:SF12">
    <property type="entry name" value="ABC TRANSPORTER PERMEASE PROTEIN MG189-RELATED"/>
    <property type="match status" value="1"/>
</dbReference>
<name>A0A238LMI7_9RHOB</name>
<dbReference type="SUPFAM" id="SSF161098">
    <property type="entry name" value="MetI-like"/>
    <property type="match status" value="1"/>
</dbReference>
<feature type="transmembrane region" description="Helical" evidence="7">
    <location>
        <begin position="157"/>
        <end position="179"/>
    </location>
</feature>
<protein>
    <submittedName>
        <fullName evidence="9">Lactose transport system permease protein LacG</fullName>
    </submittedName>
</protein>
<keyword evidence="5 7" id="KW-1133">Transmembrane helix</keyword>
<dbReference type="CDD" id="cd06261">
    <property type="entry name" value="TM_PBP2"/>
    <property type="match status" value="1"/>
</dbReference>
<organism evidence="9 10">
    <name type="scientific">Flavimaricola marinus</name>
    <dbReference type="NCBI Taxonomy" id="1819565"/>
    <lineage>
        <taxon>Bacteria</taxon>
        <taxon>Pseudomonadati</taxon>
        <taxon>Pseudomonadota</taxon>
        <taxon>Alphaproteobacteria</taxon>
        <taxon>Rhodobacterales</taxon>
        <taxon>Paracoccaceae</taxon>
        <taxon>Flavimaricola</taxon>
    </lineage>
</organism>
<dbReference type="PROSITE" id="PS50928">
    <property type="entry name" value="ABC_TM1"/>
    <property type="match status" value="1"/>
</dbReference>